<dbReference type="PROSITE" id="PS50268">
    <property type="entry name" value="CADHERIN_2"/>
    <property type="match status" value="1"/>
</dbReference>
<evidence type="ECO:0000256" key="3">
    <source>
        <dbReference type="ARBA" id="ARBA00022989"/>
    </source>
</evidence>
<sequence length="67" mass="7512">RVFYSFGNVPDAIRRLFSVESDTGEIRLVASLDFEEKNKYIFGLEARDGGGLTGHCEVQIDVTDEND</sequence>
<keyword evidence="3" id="KW-1133">Transmembrane helix</keyword>
<name>A0A7K7JCG8_LOXCU</name>
<comment type="subcellular location">
    <subcellularLocation>
        <location evidence="1">Membrane</location>
        <topology evidence="1">Single-pass membrane protein</topology>
    </subcellularLocation>
</comment>
<comment type="caution">
    <text evidence="8">The sequence shown here is derived from an EMBL/GenBank/DDBJ whole genome shotgun (WGS) entry which is preliminary data.</text>
</comment>
<organism evidence="8 9">
    <name type="scientific">Loxia curvirostra</name>
    <name type="common">Red crossbill</name>
    <dbReference type="NCBI Taxonomy" id="64802"/>
    <lineage>
        <taxon>Eukaryota</taxon>
        <taxon>Metazoa</taxon>
        <taxon>Chordata</taxon>
        <taxon>Craniata</taxon>
        <taxon>Vertebrata</taxon>
        <taxon>Euteleostomi</taxon>
        <taxon>Archelosauria</taxon>
        <taxon>Archosauria</taxon>
        <taxon>Dinosauria</taxon>
        <taxon>Saurischia</taxon>
        <taxon>Theropoda</taxon>
        <taxon>Coelurosauria</taxon>
        <taxon>Aves</taxon>
        <taxon>Neognathae</taxon>
        <taxon>Neoaves</taxon>
        <taxon>Telluraves</taxon>
        <taxon>Australaves</taxon>
        <taxon>Passeriformes</taxon>
        <taxon>Passeroidea</taxon>
        <taxon>Fringillidae</taxon>
        <taxon>Carduelinae</taxon>
        <taxon>Loxia</taxon>
    </lineage>
</organism>
<dbReference type="AlphaFoldDB" id="A0A7K7JCG8"/>
<evidence type="ECO:0000259" key="7">
    <source>
        <dbReference type="PROSITE" id="PS50268"/>
    </source>
</evidence>
<dbReference type="CDD" id="cd11304">
    <property type="entry name" value="Cadherin_repeat"/>
    <property type="match status" value="1"/>
</dbReference>
<dbReference type="SUPFAM" id="SSF49313">
    <property type="entry name" value="Cadherin-like"/>
    <property type="match status" value="1"/>
</dbReference>
<dbReference type="PANTHER" id="PTHR24028:SF73">
    <property type="entry name" value="PROTOCADHERIN GAMMA-B3-RELATED"/>
    <property type="match status" value="1"/>
</dbReference>
<keyword evidence="4" id="KW-0472">Membrane</keyword>
<dbReference type="InterPro" id="IPR015919">
    <property type="entry name" value="Cadherin-like_sf"/>
</dbReference>
<dbReference type="PANTHER" id="PTHR24028">
    <property type="entry name" value="CADHERIN-87A"/>
    <property type="match status" value="1"/>
</dbReference>
<evidence type="ECO:0000256" key="5">
    <source>
        <dbReference type="ARBA" id="ARBA00023180"/>
    </source>
</evidence>
<dbReference type="InterPro" id="IPR050174">
    <property type="entry name" value="Protocadherin/Cadherin-CA"/>
</dbReference>
<evidence type="ECO:0000256" key="4">
    <source>
        <dbReference type="ARBA" id="ARBA00023136"/>
    </source>
</evidence>
<keyword evidence="5" id="KW-0325">Glycoprotein</keyword>
<evidence type="ECO:0000256" key="1">
    <source>
        <dbReference type="ARBA" id="ARBA00004167"/>
    </source>
</evidence>
<evidence type="ECO:0000256" key="6">
    <source>
        <dbReference type="PROSITE-ProRule" id="PRU00043"/>
    </source>
</evidence>
<evidence type="ECO:0000313" key="9">
    <source>
        <dbReference type="Proteomes" id="UP000564784"/>
    </source>
</evidence>
<dbReference type="Proteomes" id="UP000564784">
    <property type="component" value="Unassembled WGS sequence"/>
</dbReference>
<evidence type="ECO:0000256" key="2">
    <source>
        <dbReference type="ARBA" id="ARBA00022692"/>
    </source>
</evidence>
<evidence type="ECO:0000313" key="8">
    <source>
        <dbReference type="EMBL" id="NWZ03857.1"/>
    </source>
</evidence>
<keyword evidence="6" id="KW-0106">Calcium</keyword>
<dbReference type="GO" id="GO:0005886">
    <property type="term" value="C:plasma membrane"/>
    <property type="evidence" value="ECO:0007669"/>
    <property type="project" value="TreeGrafter"/>
</dbReference>
<feature type="domain" description="Cadherin" evidence="7">
    <location>
        <begin position="1"/>
        <end position="67"/>
    </location>
</feature>
<dbReference type="SMART" id="SM00112">
    <property type="entry name" value="CA"/>
    <property type="match status" value="1"/>
</dbReference>
<dbReference type="PRINTS" id="PR00205">
    <property type="entry name" value="CADHERIN"/>
</dbReference>
<dbReference type="EMBL" id="VZSM01007096">
    <property type="protein sequence ID" value="NWZ03857.1"/>
    <property type="molecule type" value="Genomic_DNA"/>
</dbReference>
<dbReference type="InterPro" id="IPR002126">
    <property type="entry name" value="Cadherin-like_dom"/>
</dbReference>
<dbReference type="GO" id="GO:0005509">
    <property type="term" value="F:calcium ion binding"/>
    <property type="evidence" value="ECO:0007669"/>
    <property type="project" value="UniProtKB-UniRule"/>
</dbReference>
<keyword evidence="2" id="KW-0812">Transmembrane</keyword>
<gene>
    <name evidence="8" type="primary">Pcdhgb3</name>
    <name evidence="8" type="ORF">LOXCUR_R15947</name>
</gene>
<feature type="non-terminal residue" evidence="8">
    <location>
        <position position="1"/>
    </location>
</feature>
<dbReference type="Gene3D" id="2.60.40.60">
    <property type="entry name" value="Cadherins"/>
    <property type="match status" value="1"/>
</dbReference>
<proteinExistence type="predicted"/>
<dbReference type="GO" id="GO:0007156">
    <property type="term" value="P:homophilic cell adhesion via plasma membrane adhesion molecules"/>
    <property type="evidence" value="ECO:0007669"/>
    <property type="project" value="InterPro"/>
</dbReference>
<dbReference type="Pfam" id="PF00028">
    <property type="entry name" value="Cadherin"/>
    <property type="match status" value="1"/>
</dbReference>
<dbReference type="OrthoDB" id="9990384at2759"/>
<reference evidence="8 9" key="1">
    <citation type="submission" date="2019-09" db="EMBL/GenBank/DDBJ databases">
        <title>Bird 10,000 Genomes (B10K) Project - Family phase.</title>
        <authorList>
            <person name="Zhang G."/>
        </authorList>
    </citation>
    <scope>NUCLEOTIDE SEQUENCE [LARGE SCALE GENOMIC DNA]</scope>
    <source>
        <strain evidence="8">OUT-0011</strain>
        <tissue evidence="8">Muscle</tissue>
    </source>
</reference>
<accession>A0A7K7JCG8</accession>
<feature type="non-terminal residue" evidence="8">
    <location>
        <position position="67"/>
    </location>
</feature>
<keyword evidence="9" id="KW-1185">Reference proteome</keyword>
<protein>
    <submittedName>
        <fullName evidence="8">PCDGF protein</fullName>
    </submittedName>
</protein>